<sequence length="237" mass="26503">MAKGSRKAKSAGRSSRNGSVDQTNTQSERPTASSDLSPAAKTSDSPDIQTVTDDSAEVDALQSQLEDVQRAFTESHGAFAEQLVAMTKQHEQDMQDALETSSTEHQQQLDRLREEHQIKLDTLIAEHRESFANADAKHQTELQRVEQQAEESKEAYGKIVQERDDLQTQLDNAVDRIKAYETQIASLQQQHEELRNATTPRSSAAHEETINSLAQEKLQDIALALGYKAPDYVRSYH</sequence>
<accession>A0AAF0FHQ2</accession>
<protein>
    <submittedName>
        <fullName evidence="2">Uncharacterized protein</fullName>
    </submittedName>
</protein>
<evidence type="ECO:0000313" key="3">
    <source>
        <dbReference type="Proteomes" id="UP001214628"/>
    </source>
</evidence>
<reference evidence="2" key="1">
    <citation type="submission" date="2023-02" db="EMBL/GenBank/DDBJ databases">
        <title>Mating type loci evolution in Malassezia.</title>
        <authorList>
            <person name="Coelho M.A."/>
        </authorList>
    </citation>
    <scope>NUCLEOTIDE SEQUENCE</scope>
    <source>
        <strain evidence="2">CBS 14136</strain>
    </source>
</reference>
<dbReference type="InterPro" id="IPR027267">
    <property type="entry name" value="AH/BAR_dom_sf"/>
</dbReference>
<dbReference type="AlphaFoldDB" id="A0AAF0FHQ2"/>
<feature type="region of interest" description="Disordered" evidence="1">
    <location>
        <begin position="1"/>
        <end position="62"/>
    </location>
</feature>
<evidence type="ECO:0000313" key="2">
    <source>
        <dbReference type="EMBL" id="WFD44738.1"/>
    </source>
</evidence>
<dbReference type="Proteomes" id="UP001214628">
    <property type="component" value="Chromosome 5"/>
</dbReference>
<feature type="compositionally biased region" description="Basic residues" evidence="1">
    <location>
        <begin position="1"/>
        <end position="10"/>
    </location>
</feature>
<organism evidence="2 3">
    <name type="scientific">Malassezia psittaci</name>
    <dbReference type="NCBI Taxonomy" id="1821823"/>
    <lineage>
        <taxon>Eukaryota</taxon>
        <taxon>Fungi</taxon>
        <taxon>Dikarya</taxon>
        <taxon>Basidiomycota</taxon>
        <taxon>Ustilaginomycotina</taxon>
        <taxon>Malasseziomycetes</taxon>
        <taxon>Malasseziales</taxon>
        <taxon>Malasseziaceae</taxon>
        <taxon>Malassezia</taxon>
    </lineage>
</organism>
<dbReference type="EMBL" id="CP118379">
    <property type="protein sequence ID" value="WFD44738.1"/>
    <property type="molecule type" value="Genomic_DNA"/>
</dbReference>
<keyword evidence="3" id="KW-1185">Reference proteome</keyword>
<dbReference type="SUPFAM" id="SSF103657">
    <property type="entry name" value="BAR/IMD domain-like"/>
    <property type="match status" value="1"/>
</dbReference>
<evidence type="ECO:0000256" key="1">
    <source>
        <dbReference type="SAM" id="MobiDB-lite"/>
    </source>
</evidence>
<proteinExistence type="predicted"/>
<gene>
    <name evidence="2" type="ORF">MPSI1_003409</name>
</gene>
<name>A0AAF0FHQ2_9BASI</name>
<feature type="compositionally biased region" description="Polar residues" evidence="1">
    <location>
        <begin position="17"/>
        <end position="53"/>
    </location>
</feature>
<feature type="region of interest" description="Disordered" evidence="1">
    <location>
        <begin position="88"/>
        <end position="107"/>
    </location>
</feature>